<dbReference type="EMBL" id="LANJ01000016">
    <property type="protein sequence ID" value="KKC38024.1"/>
    <property type="molecule type" value="Genomic_DNA"/>
</dbReference>
<feature type="domain" description="Fumarylacetoacetase-like C-terminal" evidence="3">
    <location>
        <begin position="75"/>
        <end position="277"/>
    </location>
</feature>
<dbReference type="InterPro" id="IPR011234">
    <property type="entry name" value="Fumarylacetoacetase-like_C"/>
</dbReference>
<protein>
    <recommendedName>
        <fullName evidence="3">Fumarylacetoacetase-like C-terminal domain-containing protein</fullName>
    </recommendedName>
</protein>
<dbReference type="GO" id="GO:0046872">
    <property type="term" value="F:metal ion binding"/>
    <property type="evidence" value="ECO:0007669"/>
    <property type="project" value="UniProtKB-KW"/>
</dbReference>
<accession>A0A0F5QDE1</accession>
<dbReference type="PATRIC" id="fig|1293439.3.peg.1664"/>
<dbReference type="Proteomes" id="UP000033411">
    <property type="component" value="Unassembled WGS sequence"/>
</dbReference>
<evidence type="ECO:0000256" key="1">
    <source>
        <dbReference type="ARBA" id="ARBA00010211"/>
    </source>
</evidence>
<dbReference type="GO" id="GO:0019752">
    <property type="term" value="P:carboxylic acid metabolic process"/>
    <property type="evidence" value="ECO:0007669"/>
    <property type="project" value="UniProtKB-ARBA"/>
</dbReference>
<keyword evidence="2" id="KW-0479">Metal-binding</keyword>
<dbReference type="SUPFAM" id="SSF56529">
    <property type="entry name" value="FAH"/>
    <property type="match status" value="1"/>
</dbReference>
<dbReference type="STRING" id="1293439.WH87_10385"/>
<evidence type="ECO:0000313" key="4">
    <source>
        <dbReference type="EMBL" id="KKC38024.1"/>
    </source>
</evidence>
<comment type="caution">
    <text evidence="4">The sequence shown here is derived from an EMBL/GenBank/DDBJ whole genome shotgun (WGS) entry which is preliminary data.</text>
</comment>
<dbReference type="PANTHER" id="PTHR42796:SF4">
    <property type="entry name" value="FUMARYLACETOACETATE HYDROLASE DOMAIN-CONTAINING PROTEIN 2A"/>
    <property type="match status" value="1"/>
</dbReference>
<dbReference type="Pfam" id="PF01557">
    <property type="entry name" value="FAA_hydrolase"/>
    <property type="match status" value="1"/>
</dbReference>
<organism evidence="4 5">
    <name type="scientific">Devosia epidermidihirudinis</name>
    <dbReference type="NCBI Taxonomy" id="1293439"/>
    <lineage>
        <taxon>Bacteria</taxon>
        <taxon>Pseudomonadati</taxon>
        <taxon>Pseudomonadota</taxon>
        <taxon>Alphaproteobacteria</taxon>
        <taxon>Hyphomicrobiales</taxon>
        <taxon>Devosiaceae</taxon>
        <taxon>Devosia</taxon>
    </lineage>
</organism>
<dbReference type="RefSeq" id="WP_046139218.1">
    <property type="nucleotide sequence ID" value="NZ_LANJ01000016.1"/>
</dbReference>
<evidence type="ECO:0000256" key="2">
    <source>
        <dbReference type="ARBA" id="ARBA00022723"/>
    </source>
</evidence>
<dbReference type="InterPro" id="IPR036663">
    <property type="entry name" value="Fumarylacetoacetase_C_sf"/>
</dbReference>
<dbReference type="GO" id="GO:0016853">
    <property type="term" value="F:isomerase activity"/>
    <property type="evidence" value="ECO:0007669"/>
    <property type="project" value="UniProtKB-ARBA"/>
</dbReference>
<gene>
    <name evidence="4" type="ORF">WH87_10385</name>
</gene>
<evidence type="ECO:0000259" key="3">
    <source>
        <dbReference type="Pfam" id="PF01557"/>
    </source>
</evidence>
<keyword evidence="5" id="KW-1185">Reference proteome</keyword>
<evidence type="ECO:0000313" key="5">
    <source>
        <dbReference type="Proteomes" id="UP000033411"/>
    </source>
</evidence>
<proteinExistence type="inferred from homology"/>
<dbReference type="Gene3D" id="3.90.850.10">
    <property type="entry name" value="Fumarylacetoacetase-like, C-terminal domain"/>
    <property type="match status" value="1"/>
</dbReference>
<dbReference type="PANTHER" id="PTHR42796">
    <property type="entry name" value="FUMARYLACETOACETATE HYDROLASE DOMAIN-CONTAINING PROTEIN 2A-RELATED"/>
    <property type="match status" value="1"/>
</dbReference>
<dbReference type="AlphaFoldDB" id="A0A0F5QDE1"/>
<dbReference type="OrthoDB" id="5197601at2"/>
<dbReference type="FunFam" id="3.90.850.10:FF:000002">
    <property type="entry name" value="2-hydroxyhepta-2,4-diene-1,7-dioate isomerase"/>
    <property type="match status" value="1"/>
</dbReference>
<name>A0A0F5QDE1_9HYPH</name>
<dbReference type="InterPro" id="IPR051121">
    <property type="entry name" value="FAH"/>
</dbReference>
<comment type="similarity">
    <text evidence="1">Belongs to the FAH family.</text>
</comment>
<sequence>MKFASFIIDDIAHYGVVRGEVVHAVPSTVTREFPDLASAIAAQALPQVADAAVRDGAVYPIATLQFAPVIPKPGKIICVGLNYRAHGDETGRPDFPALFVRFADTQIGHGEDLQMSAESEMFDFEGELAVVIGKPGHQIGPEAALDHVAGYSCYNDATMRDWQRHSTQYTAGKNFPGTGAFGPFLVTADSVGDPTNLAIETRVDGVALQSASTADMLFSVTDIIAYVSRFTALSPGDVLVTGTPVGAGSGRKPPVFLRPGTVVEVEIARVGLLRNTVSAAR</sequence>
<reference evidence="4 5" key="1">
    <citation type="submission" date="2015-03" db="EMBL/GenBank/DDBJ databases">
        <authorList>
            <person name="Lepp D."/>
            <person name="Hassan Y.I."/>
            <person name="Li X.-Z."/>
            <person name="Zhou T."/>
        </authorList>
    </citation>
    <scope>NUCLEOTIDE SEQUENCE [LARGE SCALE GENOMIC DNA]</scope>
    <source>
        <strain evidence="4 5">E84</strain>
    </source>
</reference>